<proteinExistence type="predicted"/>
<accession>A0A164PHW5</accession>
<name>A0A164PHW5_BACCE</name>
<sequence length="179" mass="21712">MLFPSYDKFFKHSNLYFFIINRNSCKNIISIKIYYLVIIPSFMRNWQDHFLKNIPYFFKMTQGKRIITALLFTSSIVNNIFLPNIIFLFTRRSSFLHIRIVCSKCRKYIVSRCGHMIWLILFLPAVMVWAFVLFIHVKSGKSNHRYHEPLIFYSQRISPFRVEHSKNNYKDETEKSYRK</sequence>
<dbReference type="AlphaFoldDB" id="A0A164PHW5"/>
<keyword evidence="1" id="KW-1133">Transmembrane helix</keyword>
<evidence type="ECO:0000256" key="1">
    <source>
        <dbReference type="SAM" id="Phobius"/>
    </source>
</evidence>
<reference evidence="2 3" key="1">
    <citation type="submission" date="2015-09" db="EMBL/GenBank/DDBJ databases">
        <title>Bacillus cereus food isolates.</title>
        <authorList>
            <person name="Boekhorst J."/>
        </authorList>
    </citation>
    <scope>NUCLEOTIDE SEQUENCE [LARGE SCALE GENOMIC DNA]</scope>
    <source>
        <strain evidence="2 3">B4088</strain>
    </source>
</reference>
<comment type="caution">
    <text evidence="2">The sequence shown here is derived from an EMBL/GenBank/DDBJ whole genome shotgun (WGS) entry which is preliminary data.</text>
</comment>
<evidence type="ECO:0000313" key="3">
    <source>
        <dbReference type="Proteomes" id="UP000076482"/>
    </source>
</evidence>
<dbReference type="Proteomes" id="UP000076482">
    <property type="component" value="Unassembled WGS sequence"/>
</dbReference>
<feature type="transmembrane region" description="Helical" evidence="1">
    <location>
        <begin position="66"/>
        <end position="89"/>
    </location>
</feature>
<organism evidence="2 3">
    <name type="scientific">Bacillus cereus</name>
    <dbReference type="NCBI Taxonomy" id="1396"/>
    <lineage>
        <taxon>Bacteria</taxon>
        <taxon>Bacillati</taxon>
        <taxon>Bacillota</taxon>
        <taxon>Bacilli</taxon>
        <taxon>Bacillales</taxon>
        <taxon>Bacillaceae</taxon>
        <taxon>Bacillus</taxon>
        <taxon>Bacillus cereus group</taxon>
    </lineage>
</organism>
<keyword evidence="1" id="KW-0472">Membrane</keyword>
<gene>
    <name evidence="2" type="ORF">B4088_2199</name>
</gene>
<keyword evidence="1" id="KW-0812">Transmembrane</keyword>
<feature type="transmembrane region" description="Helical" evidence="1">
    <location>
        <begin position="28"/>
        <end position="46"/>
    </location>
</feature>
<feature type="transmembrane region" description="Helical" evidence="1">
    <location>
        <begin position="116"/>
        <end position="137"/>
    </location>
</feature>
<protein>
    <submittedName>
        <fullName evidence="2">Uncharacterized protein</fullName>
    </submittedName>
</protein>
<evidence type="ECO:0000313" key="2">
    <source>
        <dbReference type="EMBL" id="KZD66988.1"/>
    </source>
</evidence>
<dbReference type="PATRIC" id="fig|1396.535.peg.3193"/>
<dbReference type="EMBL" id="LJKE01000041">
    <property type="protein sequence ID" value="KZD66988.1"/>
    <property type="molecule type" value="Genomic_DNA"/>
</dbReference>